<dbReference type="InterPro" id="IPR050213">
    <property type="entry name" value="GST_superfamily"/>
</dbReference>
<dbReference type="InterPro" id="IPR010987">
    <property type="entry name" value="Glutathione-S-Trfase_C-like"/>
</dbReference>
<comment type="caution">
    <text evidence="3">The sequence shown here is derived from an EMBL/GenBank/DDBJ whole genome shotgun (WGS) entry which is preliminary data.</text>
</comment>
<dbReference type="Gene3D" id="3.40.30.10">
    <property type="entry name" value="Glutaredoxin"/>
    <property type="match status" value="1"/>
</dbReference>
<dbReference type="RefSeq" id="WP_386742890.1">
    <property type="nucleotide sequence ID" value="NZ_JBHRYA010000003.1"/>
</dbReference>
<evidence type="ECO:0000259" key="2">
    <source>
        <dbReference type="PROSITE" id="PS50405"/>
    </source>
</evidence>
<dbReference type="Gene3D" id="1.20.1050.10">
    <property type="match status" value="1"/>
</dbReference>
<dbReference type="InterPro" id="IPR004046">
    <property type="entry name" value="GST_C"/>
</dbReference>
<dbReference type="SUPFAM" id="SSF52833">
    <property type="entry name" value="Thioredoxin-like"/>
    <property type="match status" value="1"/>
</dbReference>
<dbReference type="PANTHER" id="PTHR11571:SF263">
    <property type="entry name" value="GLUTATHIONE S-TRANSFERASE"/>
    <property type="match status" value="1"/>
</dbReference>
<proteinExistence type="predicted"/>
<organism evidence="3 4">
    <name type="scientific">Luteimonas soli</name>
    <dbReference type="NCBI Taxonomy" id="1648966"/>
    <lineage>
        <taxon>Bacteria</taxon>
        <taxon>Pseudomonadati</taxon>
        <taxon>Pseudomonadota</taxon>
        <taxon>Gammaproteobacteria</taxon>
        <taxon>Lysobacterales</taxon>
        <taxon>Lysobacteraceae</taxon>
        <taxon>Luteimonas</taxon>
    </lineage>
</organism>
<dbReference type="CDD" id="cd03039">
    <property type="entry name" value="GST_N_Sigma_like"/>
    <property type="match status" value="1"/>
</dbReference>
<protein>
    <submittedName>
        <fullName evidence="3">Glutathione S-transferase</fullName>
    </submittedName>
</protein>
<dbReference type="PROSITE" id="PS50405">
    <property type="entry name" value="GST_CTER"/>
    <property type="match status" value="1"/>
</dbReference>
<dbReference type="CDD" id="cd03192">
    <property type="entry name" value="GST_C_Sigma_like"/>
    <property type="match status" value="1"/>
</dbReference>
<dbReference type="Proteomes" id="UP001595705">
    <property type="component" value="Unassembled WGS sequence"/>
</dbReference>
<dbReference type="PROSITE" id="PS50404">
    <property type="entry name" value="GST_NTER"/>
    <property type="match status" value="1"/>
</dbReference>
<evidence type="ECO:0000313" key="3">
    <source>
        <dbReference type="EMBL" id="MFC3715790.1"/>
    </source>
</evidence>
<sequence length="240" mass="26685">MIYRLYYWPGIQGRGEFVRLALEEAGAAYVDVGRDEAEGGLEAVQALLDAPGAVHPPFAPPVLVNGKLVVAQVAAILQYLGPRLGLVACDANAALWTHQLQLTIADVVAEAHDTHHPLDVGDWYCNQKEEAVRRARVFREKRMPRYLGWFESVLERNPTGAAHLVGARLSYADLSLFQLVEGLRYAFPNAMDALGRDIPKVLELAGRIGERRNMAAYLASPRRQPFNEDGIFRHYPELDA</sequence>
<evidence type="ECO:0000313" key="4">
    <source>
        <dbReference type="Proteomes" id="UP001595705"/>
    </source>
</evidence>
<dbReference type="InterPro" id="IPR004045">
    <property type="entry name" value="Glutathione_S-Trfase_N"/>
</dbReference>
<feature type="domain" description="GST N-terminal" evidence="1">
    <location>
        <begin position="1"/>
        <end position="88"/>
    </location>
</feature>
<dbReference type="InterPro" id="IPR036249">
    <property type="entry name" value="Thioredoxin-like_sf"/>
</dbReference>
<dbReference type="Pfam" id="PF14497">
    <property type="entry name" value="GST_C_3"/>
    <property type="match status" value="1"/>
</dbReference>
<feature type="domain" description="GST C-terminal" evidence="2">
    <location>
        <begin position="97"/>
        <end position="238"/>
    </location>
</feature>
<name>A0ABV7XJV3_9GAMM</name>
<dbReference type="PANTHER" id="PTHR11571">
    <property type="entry name" value="GLUTATHIONE S-TRANSFERASE"/>
    <property type="match status" value="1"/>
</dbReference>
<evidence type="ECO:0000259" key="1">
    <source>
        <dbReference type="PROSITE" id="PS50404"/>
    </source>
</evidence>
<reference evidence="4" key="1">
    <citation type="journal article" date="2019" name="Int. J. Syst. Evol. Microbiol.">
        <title>The Global Catalogue of Microorganisms (GCM) 10K type strain sequencing project: providing services to taxonomists for standard genome sequencing and annotation.</title>
        <authorList>
            <consortium name="The Broad Institute Genomics Platform"/>
            <consortium name="The Broad Institute Genome Sequencing Center for Infectious Disease"/>
            <person name="Wu L."/>
            <person name="Ma J."/>
        </authorList>
    </citation>
    <scope>NUCLEOTIDE SEQUENCE [LARGE SCALE GENOMIC DNA]</scope>
    <source>
        <strain evidence="4">KCTC 42441</strain>
    </source>
</reference>
<dbReference type="SUPFAM" id="SSF47616">
    <property type="entry name" value="GST C-terminal domain-like"/>
    <property type="match status" value="1"/>
</dbReference>
<accession>A0ABV7XJV3</accession>
<dbReference type="InterPro" id="IPR036282">
    <property type="entry name" value="Glutathione-S-Trfase_C_sf"/>
</dbReference>
<dbReference type="EMBL" id="JBHRYA010000003">
    <property type="protein sequence ID" value="MFC3715790.1"/>
    <property type="molecule type" value="Genomic_DNA"/>
</dbReference>
<gene>
    <name evidence="3" type="ORF">ACFONC_06480</name>
</gene>
<keyword evidence="4" id="KW-1185">Reference proteome</keyword>